<organism evidence="5 6">
    <name type="scientific">Apiotrichum porosum</name>
    <dbReference type="NCBI Taxonomy" id="105984"/>
    <lineage>
        <taxon>Eukaryota</taxon>
        <taxon>Fungi</taxon>
        <taxon>Dikarya</taxon>
        <taxon>Basidiomycota</taxon>
        <taxon>Agaricomycotina</taxon>
        <taxon>Tremellomycetes</taxon>
        <taxon>Trichosporonales</taxon>
        <taxon>Trichosporonaceae</taxon>
        <taxon>Apiotrichum</taxon>
    </lineage>
</organism>
<name>A0A427Y1X8_9TREE</name>
<reference evidence="5 6" key="1">
    <citation type="submission" date="2018-11" db="EMBL/GenBank/DDBJ databases">
        <title>Genome sequence of Apiotrichum porosum DSM 27194.</title>
        <authorList>
            <person name="Aliyu H."/>
            <person name="Gorte O."/>
            <person name="Ochsenreither K."/>
        </authorList>
    </citation>
    <scope>NUCLEOTIDE SEQUENCE [LARGE SCALE GENOMIC DNA]</scope>
    <source>
        <strain evidence="5 6">DSM 27194</strain>
    </source>
</reference>
<protein>
    <recommendedName>
        <fullName evidence="7">Pre-rRNA-processing protein TSR2</fullName>
    </recommendedName>
</protein>
<accession>A0A427Y1X8</accession>
<feature type="compositionally biased region" description="Acidic residues" evidence="3">
    <location>
        <begin position="154"/>
        <end position="170"/>
    </location>
</feature>
<keyword evidence="2" id="KW-0698">rRNA processing</keyword>
<keyword evidence="4" id="KW-0732">Signal</keyword>
<feature type="signal peptide" evidence="4">
    <location>
        <begin position="1"/>
        <end position="26"/>
    </location>
</feature>
<sequence length="204" mass="22308">MSTPEILLFARGVVALLDLWPALTIAVREQWGGHESADKKTWLASELIDAFESAVVDTPEGPRLDPSTAAEPPLDIDQLADMLTQVMSDEFEAAIEDGSVDPLATDILRLWRDVVAPTQRPAEETVGALERKAAEVSRQGVAATSGGGAHEVDENGEEWESDSDDDEDDGVPQLVPAEEQQPREREEPIVDDDGFTLVQKPRRR</sequence>
<evidence type="ECO:0000256" key="2">
    <source>
        <dbReference type="ARBA" id="ARBA00022552"/>
    </source>
</evidence>
<evidence type="ECO:0000313" key="6">
    <source>
        <dbReference type="Proteomes" id="UP000279236"/>
    </source>
</evidence>
<dbReference type="OrthoDB" id="263560at2759"/>
<evidence type="ECO:0008006" key="7">
    <source>
        <dbReference type="Google" id="ProtNLM"/>
    </source>
</evidence>
<evidence type="ECO:0000256" key="4">
    <source>
        <dbReference type="SAM" id="SignalP"/>
    </source>
</evidence>
<evidence type="ECO:0000313" key="5">
    <source>
        <dbReference type="EMBL" id="RSH85082.1"/>
    </source>
</evidence>
<dbReference type="Pfam" id="PF10273">
    <property type="entry name" value="WGG"/>
    <property type="match status" value="1"/>
</dbReference>
<evidence type="ECO:0000256" key="3">
    <source>
        <dbReference type="SAM" id="MobiDB-lite"/>
    </source>
</evidence>
<feature type="chain" id="PRO_5019398441" description="Pre-rRNA-processing protein TSR2" evidence="4">
    <location>
        <begin position="27"/>
        <end position="204"/>
    </location>
</feature>
<dbReference type="RefSeq" id="XP_028478530.1">
    <property type="nucleotide sequence ID" value="XM_028622078.1"/>
</dbReference>
<dbReference type="GeneID" id="39591218"/>
<keyword evidence="6" id="KW-1185">Reference proteome</keyword>
<feature type="region of interest" description="Disordered" evidence="3">
    <location>
        <begin position="135"/>
        <end position="204"/>
    </location>
</feature>
<dbReference type="EMBL" id="RSCE01000003">
    <property type="protein sequence ID" value="RSH85082.1"/>
    <property type="molecule type" value="Genomic_DNA"/>
</dbReference>
<dbReference type="STRING" id="105984.A0A427Y1X8"/>
<dbReference type="GO" id="GO:0006364">
    <property type="term" value="P:rRNA processing"/>
    <property type="evidence" value="ECO:0007669"/>
    <property type="project" value="UniProtKB-KW"/>
</dbReference>
<gene>
    <name evidence="5" type="ORF">EHS24_006675</name>
</gene>
<dbReference type="Proteomes" id="UP000279236">
    <property type="component" value="Unassembled WGS sequence"/>
</dbReference>
<dbReference type="AlphaFoldDB" id="A0A427Y1X8"/>
<dbReference type="PANTHER" id="PTHR21250">
    <property type="entry name" value="PRE-RRNA-PROCESSING PROTEIN TSR2 HOMOLOG"/>
    <property type="match status" value="1"/>
</dbReference>
<proteinExistence type="inferred from homology"/>
<comment type="caution">
    <text evidence="5">The sequence shown here is derived from an EMBL/GenBank/DDBJ whole genome shotgun (WGS) entry which is preliminary data.</text>
</comment>
<comment type="similarity">
    <text evidence="1">Belongs to the TSR2 family.</text>
</comment>
<evidence type="ECO:0000256" key="1">
    <source>
        <dbReference type="ARBA" id="ARBA00006524"/>
    </source>
</evidence>
<dbReference type="InterPro" id="IPR019398">
    <property type="entry name" value="Pre-rRNA_process_TSR2"/>
</dbReference>